<sequence length="120" mass="13859">MLDENVIPEMKVPENLRPPGSEPNSTNRAPIDIQNPRSVPESYVTRNREHLKGKENEDVEMTTTTPQPSIQESMPSRDVIYLDCRQLMRLCTDLDQKGIPFHNYFTTLLESFEKQTHIST</sequence>
<evidence type="ECO:0000313" key="2">
    <source>
        <dbReference type="Proteomes" id="UP000887577"/>
    </source>
</evidence>
<protein>
    <submittedName>
        <fullName evidence="3">Uncharacterized protein</fullName>
    </submittedName>
</protein>
<feature type="region of interest" description="Disordered" evidence="1">
    <location>
        <begin position="1"/>
        <end position="74"/>
    </location>
</feature>
<evidence type="ECO:0000256" key="1">
    <source>
        <dbReference type="SAM" id="MobiDB-lite"/>
    </source>
</evidence>
<dbReference type="WBParaSite" id="PSU_v2.g5707.t1">
    <property type="protein sequence ID" value="PSU_v2.g5707.t1"/>
    <property type="gene ID" value="PSU_v2.g5707"/>
</dbReference>
<feature type="compositionally biased region" description="Polar residues" evidence="1">
    <location>
        <begin position="61"/>
        <end position="74"/>
    </location>
</feature>
<feature type="compositionally biased region" description="Basic and acidic residues" evidence="1">
    <location>
        <begin position="46"/>
        <end position="56"/>
    </location>
</feature>
<accession>A0A914Z035</accession>
<proteinExistence type="predicted"/>
<reference evidence="3" key="1">
    <citation type="submission" date="2022-11" db="UniProtKB">
        <authorList>
            <consortium name="WormBaseParasite"/>
        </authorList>
    </citation>
    <scope>IDENTIFICATION</scope>
</reference>
<organism evidence="2 3">
    <name type="scientific">Panagrolaimus superbus</name>
    <dbReference type="NCBI Taxonomy" id="310955"/>
    <lineage>
        <taxon>Eukaryota</taxon>
        <taxon>Metazoa</taxon>
        <taxon>Ecdysozoa</taxon>
        <taxon>Nematoda</taxon>
        <taxon>Chromadorea</taxon>
        <taxon>Rhabditida</taxon>
        <taxon>Tylenchina</taxon>
        <taxon>Panagrolaimomorpha</taxon>
        <taxon>Panagrolaimoidea</taxon>
        <taxon>Panagrolaimidae</taxon>
        <taxon>Panagrolaimus</taxon>
    </lineage>
</organism>
<dbReference type="Proteomes" id="UP000887577">
    <property type="component" value="Unplaced"/>
</dbReference>
<keyword evidence="2" id="KW-1185">Reference proteome</keyword>
<name>A0A914Z035_9BILA</name>
<dbReference type="AlphaFoldDB" id="A0A914Z035"/>
<evidence type="ECO:0000313" key="3">
    <source>
        <dbReference type="WBParaSite" id="PSU_v2.g5707.t1"/>
    </source>
</evidence>